<evidence type="ECO:0000256" key="7">
    <source>
        <dbReference type="SAM" id="MobiDB-lite"/>
    </source>
</evidence>
<comment type="cofactor">
    <cofactor evidence="1">
        <name>pyridoxal 5'-phosphate</name>
        <dbReference type="ChEBI" id="CHEBI:597326"/>
    </cofactor>
</comment>
<dbReference type="EMBL" id="FNAP01000003">
    <property type="protein sequence ID" value="SDE05293.1"/>
    <property type="molecule type" value="Genomic_DNA"/>
</dbReference>
<dbReference type="GO" id="GO:0030170">
    <property type="term" value="F:pyridoxal phosphate binding"/>
    <property type="evidence" value="ECO:0007669"/>
    <property type="project" value="InterPro"/>
</dbReference>
<dbReference type="NCBIfam" id="NF005682">
    <property type="entry name" value="PRK07480.1"/>
    <property type="match status" value="1"/>
</dbReference>
<name>A0A1G6ZSB8_9PROT</name>
<dbReference type="CDD" id="cd00610">
    <property type="entry name" value="OAT_like"/>
    <property type="match status" value="1"/>
</dbReference>
<evidence type="ECO:0000256" key="2">
    <source>
        <dbReference type="ARBA" id="ARBA00008954"/>
    </source>
</evidence>
<evidence type="ECO:0000256" key="4">
    <source>
        <dbReference type="ARBA" id="ARBA00022679"/>
    </source>
</evidence>
<dbReference type="InterPro" id="IPR015422">
    <property type="entry name" value="PyrdxlP-dep_Trfase_small"/>
</dbReference>
<organism evidence="8 9">
    <name type="scientific">Rhodospira trueperi</name>
    <dbReference type="NCBI Taxonomy" id="69960"/>
    <lineage>
        <taxon>Bacteria</taxon>
        <taxon>Pseudomonadati</taxon>
        <taxon>Pseudomonadota</taxon>
        <taxon>Alphaproteobacteria</taxon>
        <taxon>Rhodospirillales</taxon>
        <taxon>Rhodospirillaceae</taxon>
        <taxon>Rhodospira</taxon>
    </lineage>
</organism>
<keyword evidence="4 8" id="KW-0808">Transferase</keyword>
<dbReference type="Pfam" id="PF00202">
    <property type="entry name" value="Aminotran_3"/>
    <property type="match status" value="1"/>
</dbReference>
<accession>A0A1G6ZSB8</accession>
<dbReference type="NCBIfam" id="NF004767">
    <property type="entry name" value="PRK06105.1"/>
    <property type="match status" value="1"/>
</dbReference>
<dbReference type="PANTHER" id="PTHR43094:SF1">
    <property type="entry name" value="AMINOTRANSFERASE CLASS-III"/>
    <property type="match status" value="1"/>
</dbReference>
<evidence type="ECO:0000256" key="5">
    <source>
        <dbReference type="ARBA" id="ARBA00022898"/>
    </source>
</evidence>
<evidence type="ECO:0000313" key="9">
    <source>
        <dbReference type="Proteomes" id="UP000199412"/>
    </source>
</evidence>
<dbReference type="STRING" id="69960.SAMN05421720_10310"/>
<dbReference type="Gene3D" id="3.90.1150.10">
    <property type="entry name" value="Aspartate Aminotransferase, domain 1"/>
    <property type="match status" value="1"/>
</dbReference>
<keyword evidence="3 8" id="KW-0032">Aminotransferase</keyword>
<evidence type="ECO:0000256" key="3">
    <source>
        <dbReference type="ARBA" id="ARBA00022576"/>
    </source>
</evidence>
<gene>
    <name evidence="8" type="ORF">SAMN05421720_10310</name>
</gene>
<dbReference type="SUPFAM" id="SSF53383">
    <property type="entry name" value="PLP-dependent transferases"/>
    <property type="match status" value="1"/>
</dbReference>
<sequence length="479" mass="52130">MVAHLIKSRDTDRTMTAAPPTPVPDRTAPEWRALDAAHHLHPFTDHKALTEQGCRIITRAEGVWLWDSEGTRILDGMAGLWCVNVGYGRRELADAAARQMAELPYYTQFFRTATPPTIELARRLADLTPRGLSHAFFTNSGSEANETAIRMVRHYWALEGQPARTVIIGRDNGYHGSTVAAAAMSGMKAMHRQGGGPVPDFEHIRDPHRFRNGPDQSPEAFGRTAAGWLEEAIQAIGPGRVAAFIGEPIQGVGGLIVPPPGYWAEIQRICANHGILLIADEVTCGFGRTGHWFGSQTFDIRPDIMTLAKGLSSGYMPIAAVMVGQRVARTLIELGGEFAHGFTSSGHPTACAVALENISILDREGLVERVREDVGPYLMERLEGLSGHPLVGEVRGRGLMAGVELVRDKAGPGVFRPVGRVGTHCRDLCFKANAIIRAVGDTMVMAPPLIITRAEIDTLVDTLSRALDQTKRDLPRLMP</sequence>
<dbReference type="Proteomes" id="UP000199412">
    <property type="component" value="Unassembled WGS sequence"/>
</dbReference>
<dbReference type="PIRSF" id="PIRSF000521">
    <property type="entry name" value="Transaminase_4ab_Lys_Orn"/>
    <property type="match status" value="1"/>
</dbReference>
<dbReference type="InterPro" id="IPR015421">
    <property type="entry name" value="PyrdxlP-dep_Trfase_major"/>
</dbReference>
<dbReference type="InterPro" id="IPR049704">
    <property type="entry name" value="Aminotrans_3_PPA_site"/>
</dbReference>
<keyword evidence="5 6" id="KW-0663">Pyridoxal phosphate</keyword>
<reference evidence="8 9" key="1">
    <citation type="submission" date="2016-10" db="EMBL/GenBank/DDBJ databases">
        <authorList>
            <person name="de Groot N.N."/>
        </authorList>
    </citation>
    <scope>NUCLEOTIDE SEQUENCE [LARGE SCALE GENOMIC DNA]</scope>
    <source>
        <strain evidence="8 9">ATCC 700224</strain>
    </source>
</reference>
<comment type="similarity">
    <text evidence="2 6">Belongs to the class-III pyridoxal-phosphate-dependent aminotransferase family.</text>
</comment>
<dbReference type="Gene3D" id="3.40.640.10">
    <property type="entry name" value="Type I PLP-dependent aspartate aminotransferase-like (Major domain)"/>
    <property type="match status" value="1"/>
</dbReference>
<dbReference type="PANTHER" id="PTHR43094">
    <property type="entry name" value="AMINOTRANSFERASE"/>
    <property type="match status" value="1"/>
</dbReference>
<protein>
    <submittedName>
        <fullName evidence="8">Putrescine aminotransferase</fullName>
    </submittedName>
</protein>
<dbReference type="AlphaFoldDB" id="A0A1G6ZSB8"/>
<keyword evidence="9" id="KW-1185">Reference proteome</keyword>
<evidence type="ECO:0000256" key="6">
    <source>
        <dbReference type="RuleBase" id="RU003560"/>
    </source>
</evidence>
<feature type="region of interest" description="Disordered" evidence="7">
    <location>
        <begin position="1"/>
        <end position="26"/>
    </location>
</feature>
<proteinExistence type="inferred from homology"/>
<dbReference type="InterPro" id="IPR015424">
    <property type="entry name" value="PyrdxlP-dep_Trfase"/>
</dbReference>
<dbReference type="GO" id="GO:0008483">
    <property type="term" value="F:transaminase activity"/>
    <property type="evidence" value="ECO:0007669"/>
    <property type="project" value="UniProtKB-KW"/>
</dbReference>
<evidence type="ECO:0000256" key="1">
    <source>
        <dbReference type="ARBA" id="ARBA00001933"/>
    </source>
</evidence>
<dbReference type="FunFam" id="3.40.640.10:FF:000014">
    <property type="entry name" value="Adenosylmethionine-8-amino-7-oxononanoate aminotransferase, probable"/>
    <property type="match status" value="1"/>
</dbReference>
<dbReference type="PROSITE" id="PS00600">
    <property type="entry name" value="AA_TRANSFER_CLASS_3"/>
    <property type="match status" value="1"/>
</dbReference>
<dbReference type="InterPro" id="IPR005814">
    <property type="entry name" value="Aminotrans_3"/>
</dbReference>
<evidence type="ECO:0000313" key="8">
    <source>
        <dbReference type="EMBL" id="SDE05293.1"/>
    </source>
</evidence>